<dbReference type="Gene3D" id="2.30.30.100">
    <property type="match status" value="1"/>
</dbReference>
<dbReference type="Pfam" id="PF02237">
    <property type="entry name" value="BPL_C"/>
    <property type="match status" value="1"/>
</dbReference>
<sequence length="230" mass="26393">MFKIIRFKRVSSTQDVAKRLFDREEEVAIFALTQTRGRGRRQRAWFSPPGGLYLSVLLFPRIRFNTVPLIAALAVVKTLNGLGFKKAAILWPNDILLGSKKVCGILCERYKDGIVCGIGLNVNIKNFPKNLTNATSLLLESKKMYNLNKILDELLHHIEIFYRQSQNGRLKIGEIYNYLTGIGEMVEVVHKDGIIRGTVFDIDDDWGLLLRDESGVIRKFYYGDIKRLKW</sequence>
<dbReference type="CDD" id="cd16442">
    <property type="entry name" value="BPL"/>
    <property type="match status" value="1"/>
</dbReference>
<keyword evidence="1 7" id="KW-0436">Ligase</keyword>
<comment type="caution">
    <text evidence="7">The sequence shown here is derived from an EMBL/GenBank/DDBJ whole genome shotgun (WGS) entry which is preliminary data.</text>
</comment>
<keyword evidence="2" id="KW-0547">Nucleotide-binding</keyword>
<evidence type="ECO:0000259" key="6">
    <source>
        <dbReference type="PROSITE" id="PS51733"/>
    </source>
</evidence>
<dbReference type="InterPro" id="IPR004408">
    <property type="entry name" value="Biotin_CoA_COase_ligase"/>
</dbReference>
<dbReference type="InterPro" id="IPR008988">
    <property type="entry name" value="Transcriptional_repressor_C"/>
</dbReference>
<keyword evidence="4" id="KW-0092">Biotin</keyword>
<dbReference type="GO" id="GO:0005524">
    <property type="term" value="F:ATP binding"/>
    <property type="evidence" value="ECO:0007669"/>
    <property type="project" value="UniProtKB-KW"/>
</dbReference>
<evidence type="ECO:0000313" key="7">
    <source>
        <dbReference type="EMBL" id="HGV96952.1"/>
    </source>
</evidence>
<dbReference type="Pfam" id="PF03099">
    <property type="entry name" value="BPL_LplA_LipB"/>
    <property type="match status" value="1"/>
</dbReference>
<evidence type="ECO:0000256" key="4">
    <source>
        <dbReference type="ARBA" id="ARBA00023267"/>
    </source>
</evidence>
<name>A0A7C4X816_UNCW3</name>
<reference evidence="7" key="1">
    <citation type="journal article" date="2020" name="mSystems">
        <title>Genome- and Community-Level Interaction Insights into Carbon Utilization and Element Cycling Functions of Hydrothermarchaeota in Hydrothermal Sediment.</title>
        <authorList>
            <person name="Zhou Z."/>
            <person name="Liu Y."/>
            <person name="Xu W."/>
            <person name="Pan J."/>
            <person name="Luo Z.H."/>
            <person name="Li M."/>
        </authorList>
    </citation>
    <scope>NUCLEOTIDE SEQUENCE [LARGE SCALE GENOMIC DNA]</scope>
    <source>
        <strain evidence="7">SpSt-774</strain>
    </source>
</reference>
<gene>
    <name evidence="7" type="ORF">ENV60_01470</name>
</gene>
<dbReference type="InterPro" id="IPR003142">
    <property type="entry name" value="BPL_C"/>
</dbReference>
<evidence type="ECO:0000256" key="3">
    <source>
        <dbReference type="ARBA" id="ARBA00022840"/>
    </source>
</evidence>
<proteinExistence type="predicted"/>
<dbReference type="PROSITE" id="PS51733">
    <property type="entry name" value="BPL_LPL_CATALYTIC"/>
    <property type="match status" value="1"/>
</dbReference>
<dbReference type="AlphaFoldDB" id="A0A7C4X816"/>
<dbReference type="InterPro" id="IPR004143">
    <property type="entry name" value="BPL_LPL_catalytic"/>
</dbReference>
<organism evidence="7">
    <name type="scientific">candidate division WOR-3 bacterium</name>
    <dbReference type="NCBI Taxonomy" id="2052148"/>
    <lineage>
        <taxon>Bacteria</taxon>
        <taxon>Bacteria division WOR-3</taxon>
    </lineage>
</organism>
<dbReference type="GO" id="GO:0004077">
    <property type="term" value="F:biotin--[biotin carboxyl-carrier protein] ligase activity"/>
    <property type="evidence" value="ECO:0007669"/>
    <property type="project" value="UniProtKB-EC"/>
</dbReference>
<dbReference type="GO" id="GO:0005737">
    <property type="term" value="C:cytoplasm"/>
    <property type="evidence" value="ECO:0007669"/>
    <property type="project" value="TreeGrafter"/>
</dbReference>
<protein>
    <recommendedName>
        <fullName evidence="5">biotin--[biotin carboxyl-carrier protein] ligase</fullName>
        <ecNumber evidence="5">6.3.4.15</ecNumber>
    </recommendedName>
</protein>
<keyword evidence="3" id="KW-0067">ATP-binding</keyword>
<dbReference type="EC" id="6.3.4.15" evidence="5"/>
<dbReference type="PANTHER" id="PTHR12835">
    <property type="entry name" value="BIOTIN PROTEIN LIGASE"/>
    <property type="match status" value="1"/>
</dbReference>
<evidence type="ECO:0000256" key="5">
    <source>
        <dbReference type="ARBA" id="ARBA00024227"/>
    </source>
</evidence>
<dbReference type="SUPFAM" id="SSF55681">
    <property type="entry name" value="Class II aaRS and biotin synthetases"/>
    <property type="match status" value="1"/>
</dbReference>
<dbReference type="Gene3D" id="3.30.930.10">
    <property type="entry name" value="Bira Bifunctional Protein, Domain 2"/>
    <property type="match status" value="1"/>
</dbReference>
<dbReference type="PANTHER" id="PTHR12835:SF5">
    <property type="entry name" value="BIOTIN--PROTEIN LIGASE"/>
    <property type="match status" value="1"/>
</dbReference>
<evidence type="ECO:0000256" key="2">
    <source>
        <dbReference type="ARBA" id="ARBA00022741"/>
    </source>
</evidence>
<dbReference type="EMBL" id="DTGZ01000027">
    <property type="protein sequence ID" value="HGV96952.1"/>
    <property type="molecule type" value="Genomic_DNA"/>
</dbReference>
<feature type="domain" description="BPL/LPL catalytic" evidence="6">
    <location>
        <begin position="1"/>
        <end position="166"/>
    </location>
</feature>
<evidence type="ECO:0000256" key="1">
    <source>
        <dbReference type="ARBA" id="ARBA00022598"/>
    </source>
</evidence>
<dbReference type="NCBIfam" id="TIGR00121">
    <property type="entry name" value="birA_ligase"/>
    <property type="match status" value="1"/>
</dbReference>
<dbReference type="InterPro" id="IPR045864">
    <property type="entry name" value="aa-tRNA-synth_II/BPL/LPL"/>
</dbReference>
<dbReference type="SUPFAM" id="SSF50037">
    <property type="entry name" value="C-terminal domain of transcriptional repressors"/>
    <property type="match status" value="1"/>
</dbReference>
<accession>A0A7C4X816</accession>